<dbReference type="OrthoDB" id="9953783at2"/>
<evidence type="ECO:0008006" key="4">
    <source>
        <dbReference type="Google" id="ProtNLM"/>
    </source>
</evidence>
<name>A0A263CZP7_9PSEU</name>
<gene>
    <name evidence="2" type="ORF">CFN78_19245</name>
</gene>
<keyword evidence="3" id="KW-1185">Reference proteome</keyword>
<feature type="transmembrane region" description="Helical" evidence="1">
    <location>
        <begin position="121"/>
        <end position="142"/>
    </location>
</feature>
<organism evidence="2 3">
    <name type="scientific">Amycolatopsis antarctica</name>
    <dbReference type="NCBI Taxonomy" id="1854586"/>
    <lineage>
        <taxon>Bacteria</taxon>
        <taxon>Bacillati</taxon>
        <taxon>Actinomycetota</taxon>
        <taxon>Actinomycetes</taxon>
        <taxon>Pseudonocardiales</taxon>
        <taxon>Pseudonocardiaceae</taxon>
        <taxon>Amycolatopsis</taxon>
    </lineage>
</organism>
<keyword evidence="1" id="KW-0472">Membrane</keyword>
<comment type="caution">
    <text evidence="2">The sequence shown here is derived from an EMBL/GenBank/DDBJ whole genome shotgun (WGS) entry which is preliminary data.</text>
</comment>
<accession>A0A263CZP7</accession>
<dbReference type="RefSeq" id="WP_133116388.1">
    <property type="nucleotide sequence ID" value="NZ_NKYE01000012.1"/>
</dbReference>
<evidence type="ECO:0000313" key="2">
    <source>
        <dbReference type="EMBL" id="OZM71654.1"/>
    </source>
</evidence>
<dbReference type="EMBL" id="NKYE01000012">
    <property type="protein sequence ID" value="OZM71654.1"/>
    <property type="molecule type" value="Genomic_DNA"/>
</dbReference>
<feature type="transmembrane region" description="Helical" evidence="1">
    <location>
        <begin position="90"/>
        <end position="109"/>
    </location>
</feature>
<sequence length="156" mass="16881">MSEPVDRPGRRATARLYIDRPIRVKARIFLLVFAVALVIAIVDAVRLGGPAWLFVLAGLVAGGAVGMFASRMTHLRWDGFARKVVGRIDAIGAVVLVLYLLFSVFRSRIVDLWVHGPVGGATSVAVLAGVMAGQVLGIRYGLKRMYQAWKGAQPPE</sequence>
<protein>
    <recommendedName>
        <fullName evidence="4">DUF1453 domain-containing protein</fullName>
    </recommendedName>
</protein>
<dbReference type="Proteomes" id="UP000242444">
    <property type="component" value="Unassembled WGS sequence"/>
</dbReference>
<keyword evidence="1" id="KW-0812">Transmembrane</keyword>
<dbReference type="AlphaFoldDB" id="A0A263CZP7"/>
<feature type="transmembrane region" description="Helical" evidence="1">
    <location>
        <begin position="51"/>
        <end position="69"/>
    </location>
</feature>
<evidence type="ECO:0000256" key="1">
    <source>
        <dbReference type="SAM" id="Phobius"/>
    </source>
</evidence>
<reference evidence="2 3" key="1">
    <citation type="submission" date="2017-07" db="EMBL/GenBank/DDBJ databases">
        <title>Amycolatopsis antarcticus sp. nov., isolated from the surface of an Antarcticus brown macroalga.</title>
        <authorList>
            <person name="Wang J."/>
            <person name="Leiva S."/>
            <person name="Huang J."/>
            <person name="Huang Y."/>
        </authorList>
    </citation>
    <scope>NUCLEOTIDE SEQUENCE [LARGE SCALE GENOMIC DNA]</scope>
    <source>
        <strain evidence="2 3">AU-G6</strain>
    </source>
</reference>
<proteinExistence type="predicted"/>
<evidence type="ECO:0000313" key="3">
    <source>
        <dbReference type="Proteomes" id="UP000242444"/>
    </source>
</evidence>
<feature type="transmembrane region" description="Helical" evidence="1">
    <location>
        <begin position="28"/>
        <end position="45"/>
    </location>
</feature>
<dbReference type="InParanoid" id="A0A263CZP7"/>
<keyword evidence="1" id="KW-1133">Transmembrane helix</keyword>